<keyword evidence="3" id="KW-1185">Reference proteome</keyword>
<proteinExistence type="evidence at transcript level"/>
<protein>
    <submittedName>
        <fullName evidence="1">Epidermal differentiation protein</fullName>
    </submittedName>
</protein>
<organism evidence="1">
    <name type="scientific">Anolis carolinensis</name>
    <name type="common">Green anole</name>
    <name type="synonym">American chameleon</name>
    <dbReference type="NCBI Taxonomy" id="28377"/>
    <lineage>
        <taxon>Eukaryota</taxon>
        <taxon>Metazoa</taxon>
        <taxon>Chordata</taxon>
        <taxon>Craniata</taxon>
        <taxon>Vertebrata</taxon>
        <taxon>Euteleostomi</taxon>
        <taxon>Lepidosauria</taxon>
        <taxon>Squamata</taxon>
        <taxon>Bifurcata</taxon>
        <taxon>Unidentata</taxon>
        <taxon>Episquamata</taxon>
        <taxon>Toxicofera</taxon>
        <taxon>Iguania</taxon>
        <taxon>Dactyloidae</taxon>
        <taxon>Anolis</taxon>
    </lineage>
</organism>
<dbReference type="GeneTree" id="ENSGT01030000235377"/>
<evidence type="ECO:0000313" key="2">
    <source>
        <dbReference type="Ensembl" id="ENSACAP00000041036.1"/>
    </source>
</evidence>
<dbReference type="Proteomes" id="UP000001646">
    <property type="component" value="Unplaced"/>
</dbReference>
<dbReference type="Ensembl" id="ENSACAT00000054701.1">
    <property type="protein sequence ID" value="ENSACAP00000041036.1"/>
    <property type="gene ID" value="ENSACAG00000038684.1"/>
</dbReference>
<reference evidence="2" key="1">
    <citation type="submission" date="2009-12" db="EMBL/GenBank/DDBJ databases">
        <title>The Genome Sequence of Anolis carolinensis (Green Anole Lizard).</title>
        <authorList>
            <consortium name="The Genome Sequencing Platform"/>
            <person name="Di Palma F."/>
            <person name="Alfoldi J."/>
            <person name="Heiman D."/>
            <person name="Young S."/>
            <person name="Grabherr M."/>
            <person name="Johnson J."/>
            <person name="Lander E.S."/>
            <person name="Lindblad-Toh K."/>
        </authorList>
    </citation>
    <scope>NUCLEOTIDE SEQUENCE [LARGE SCALE GENOMIC DNA]</scope>
    <source>
        <strain evidence="2">JBL SC #1</strain>
    </source>
</reference>
<gene>
    <name evidence="1" type="primary">EDKM</name>
</gene>
<dbReference type="AlphaFoldDB" id="A0A089NBF1"/>
<dbReference type="EMBL" id="KJ569101">
    <property type="protein sequence ID" value="AIQ82675.1"/>
    <property type="molecule type" value="mRNA"/>
</dbReference>
<reference evidence="1" key="2">
    <citation type="journal article" date="2014" name="Mol. Biol. Evol.">
        <title>Evolutionary origin and diversification of epidermal barrier proteins in amniotes.</title>
        <authorList>
            <person name="Strasser B."/>
            <person name="Mlitz V."/>
            <person name="Hermann M."/>
            <person name="Rice R.H."/>
            <person name="Eigenheer R.A."/>
            <person name="Alibardi L."/>
            <person name="Tschachler E."/>
            <person name="Eckhart L."/>
        </authorList>
    </citation>
    <scope>NUCLEOTIDE SEQUENCE</scope>
    <source>
        <tissue evidence="1">Dewlap</tissue>
    </source>
</reference>
<reference evidence="2" key="3">
    <citation type="submission" date="2025-05" db="UniProtKB">
        <authorList>
            <consortium name="Ensembl"/>
        </authorList>
    </citation>
    <scope>IDENTIFICATION</scope>
</reference>
<accession>A0A089NBF1</accession>
<sequence>MSRLIRAFTDMMEGNHKSNPKKVKEAETFKKSEFKKLIQQELSPVMVQRSSSSKYKNMKNALDSDAELMTDKETVPCAY</sequence>
<evidence type="ECO:0000313" key="1">
    <source>
        <dbReference type="EMBL" id="AIQ82675.1"/>
    </source>
</evidence>
<evidence type="ECO:0000313" key="3">
    <source>
        <dbReference type="Proteomes" id="UP000001646"/>
    </source>
</evidence>
<name>A0A089NBF1_ANOCA</name>